<dbReference type="RefSeq" id="WP_086745802.1">
    <property type="nucleotide sequence ID" value="NZ_MWPV01000007.1"/>
</dbReference>
<name>A0A2C9ZZV1_PSEDV</name>
<evidence type="ECO:0000313" key="1">
    <source>
        <dbReference type="EMBL" id="OUL56292.1"/>
    </source>
</evidence>
<dbReference type="OrthoDB" id="6293430at2"/>
<keyword evidence="2" id="KW-1185">Reference proteome</keyword>
<evidence type="ECO:0000313" key="2">
    <source>
        <dbReference type="Proteomes" id="UP000194841"/>
    </source>
</evidence>
<accession>A0A2C9ZZV1</accession>
<sequence>MSVIFHRIKEGEFIRLVEARGIDDLFIQESQLTPNKYHLLGINTQTKIGYVVRHGRTDTMREWRLDILAALIKRLGFTRFNVKMNP</sequence>
<comment type="caution">
    <text evidence="1">The sequence shown here is derived from an EMBL/GenBank/DDBJ whole genome shotgun (WGS) entry which is preliminary data.</text>
</comment>
<protein>
    <submittedName>
        <fullName evidence="1">Uncharacterized protein</fullName>
    </submittedName>
</protein>
<proteinExistence type="predicted"/>
<dbReference type="EMBL" id="MWPV01000007">
    <property type="protein sequence ID" value="OUL56292.1"/>
    <property type="molecule type" value="Genomic_DNA"/>
</dbReference>
<reference evidence="1 2" key="1">
    <citation type="submission" date="2017-02" db="EMBL/GenBank/DDBJ databases">
        <title>Pseudoalteromonas ulvae TC14 Genome.</title>
        <authorList>
            <person name="Molmeret M."/>
        </authorList>
    </citation>
    <scope>NUCLEOTIDE SEQUENCE [LARGE SCALE GENOMIC DNA]</scope>
    <source>
        <strain evidence="1">TC14</strain>
    </source>
</reference>
<gene>
    <name evidence="1" type="ORF">B1199_19480</name>
</gene>
<dbReference type="AlphaFoldDB" id="A0A2C9ZZV1"/>
<dbReference type="Proteomes" id="UP000194841">
    <property type="component" value="Unassembled WGS sequence"/>
</dbReference>
<organism evidence="1 2">
    <name type="scientific">Pseudoalteromonas ulvae</name>
    <dbReference type="NCBI Taxonomy" id="107327"/>
    <lineage>
        <taxon>Bacteria</taxon>
        <taxon>Pseudomonadati</taxon>
        <taxon>Pseudomonadota</taxon>
        <taxon>Gammaproteobacteria</taxon>
        <taxon>Alteromonadales</taxon>
        <taxon>Pseudoalteromonadaceae</taxon>
        <taxon>Pseudoalteromonas</taxon>
    </lineage>
</organism>